<evidence type="ECO:0000259" key="5">
    <source>
        <dbReference type="PROSITE" id="PS50977"/>
    </source>
</evidence>
<name>A0A0M2V0K3_9GAMM</name>
<keyword evidence="2 4" id="KW-0238">DNA-binding</keyword>
<dbReference type="EMBL" id="LAHO01000017">
    <property type="protein sequence ID" value="KKO44392.1"/>
    <property type="molecule type" value="Genomic_DNA"/>
</dbReference>
<dbReference type="AlphaFoldDB" id="A0A0M2V0K3"/>
<dbReference type="InterPro" id="IPR050109">
    <property type="entry name" value="HTH-type_TetR-like_transc_reg"/>
</dbReference>
<sequence>MPIRTNLSSEERREKTVEAVISLCAEDDPANITTSEIAKRMKVTQGALFRHFISKDAIWESVIGWVAERVMQRLDNAASEVESPLSKLQAMFLTHIEFIKKHPGVPRLLLGQLQHSRLTPARRMVQSLLGRYRERVVQQLADAKVSGELRRDLDIEVAATQYIGMIQGLVVQSLLIGDMDYLARQAPSVFELFCHGICAEAGT</sequence>
<keyword evidence="3" id="KW-0804">Transcription</keyword>
<gene>
    <name evidence="6" type="ORF">WG68_16285</name>
</gene>
<dbReference type="Proteomes" id="UP000034228">
    <property type="component" value="Unassembled WGS sequence"/>
</dbReference>
<dbReference type="SUPFAM" id="SSF46689">
    <property type="entry name" value="Homeodomain-like"/>
    <property type="match status" value="1"/>
</dbReference>
<dbReference type="PATRIC" id="fig|336831.14.peg.634"/>
<dbReference type="Pfam" id="PF00440">
    <property type="entry name" value="TetR_N"/>
    <property type="match status" value="1"/>
</dbReference>
<dbReference type="Gene3D" id="1.10.357.10">
    <property type="entry name" value="Tetracycline Repressor, domain 2"/>
    <property type="match status" value="1"/>
</dbReference>
<evidence type="ECO:0000256" key="3">
    <source>
        <dbReference type="ARBA" id="ARBA00023163"/>
    </source>
</evidence>
<feature type="domain" description="HTH tetR-type" evidence="5">
    <location>
        <begin position="10"/>
        <end position="70"/>
    </location>
</feature>
<protein>
    <submittedName>
        <fullName evidence="6">TetR family transcriptional regulator</fullName>
    </submittedName>
</protein>
<accession>A0A0M2V0K3</accession>
<dbReference type="GO" id="GO:0003700">
    <property type="term" value="F:DNA-binding transcription factor activity"/>
    <property type="evidence" value="ECO:0007669"/>
    <property type="project" value="TreeGrafter"/>
</dbReference>
<dbReference type="PROSITE" id="PS50977">
    <property type="entry name" value="HTH_TETR_2"/>
    <property type="match status" value="1"/>
</dbReference>
<evidence type="ECO:0000256" key="1">
    <source>
        <dbReference type="ARBA" id="ARBA00023015"/>
    </source>
</evidence>
<feature type="DNA-binding region" description="H-T-H motif" evidence="4">
    <location>
        <begin position="33"/>
        <end position="52"/>
    </location>
</feature>
<dbReference type="InterPro" id="IPR036271">
    <property type="entry name" value="Tet_transcr_reg_TetR-rel_C_sf"/>
</dbReference>
<dbReference type="STRING" id="336831.WG68_16285"/>
<dbReference type="PANTHER" id="PTHR30055:SF234">
    <property type="entry name" value="HTH-TYPE TRANSCRIPTIONAL REGULATOR BETI"/>
    <property type="match status" value="1"/>
</dbReference>
<keyword evidence="7" id="KW-1185">Reference proteome</keyword>
<dbReference type="InterPro" id="IPR001647">
    <property type="entry name" value="HTH_TetR"/>
</dbReference>
<organism evidence="6 7">
    <name type="scientific">Arsukibacterium ikkense</name>
    <dbReference type="NCBI Taxonomy" id="336831"/>
    <lineage>
        <taxon>Bacteria</taxon>
        <taxon>Pseudomonadati</taxon>
        <taxon>Pseudomonadota</taxon>
        <taxon>Gammaproteobacteria</taxon>
        <taxon>Chromatiales</taxon>
        <taxon>Chromatiaceae</taxon>
        <taxon>Arsukibacterium</taxon>
    </lineage>
</organism>
<proteinExistence type="predicted"/>
<dbReference type="PANTHER" id="PTHR30055">
    <property type="entry name" value="HTH-TYPE TRANSCRIPTIONAL REGULATOR RUTR"/>
    <property type="match status" value="1"/>
</dbReference>
<reference evidence="6 7" key="1">
    <citation type="submission" date="2015-03" db="EMBL/GenBank/DDBJ databases">
        <title>Draft genome sequences of two protease-producing strains of Arsukibacterium isolated from two cold and alkaline environments.</title>
        <authorList>
            <person name="Lylloff J.E."/>
            <person name="Skov L.B."/>
            <person name="Jepsen M."/>
            <person name="Hallin P.F."/>
            <person name="Sorensen S.J."/>
            <person name="Stougaard P."/>
            <person name="Glaring M.A."/>
        </authorList>
    </citation>
    <scope>NUCLEOTIDE SEQUENCE [LARGE SCALE GENOMIC DNA]</scope>
    <source>
        <strain evidence="6 7">GCM72</strain>
    </source>
</reference>
<keyword evidence="1" id="KW-0805">Transcription regulation</keyword>
<evidence type="ECO:0000256" key="2">
    <source>
        <dbReference type="ARBA" id="ARBA00023125"/>
    </source>
</evidence>
<evidence type="ECO:0000313" key="6">
    <source>
        <dbReference type="EMBL" id="KKO44392.1"/>
    </source>
</evidence>
<dbReference type="SUPFAM" id="SSF48498">
    <property type="entry name" value="Tetracyclin repressor-like, C-terminal domain"/>
    <property type="match status" value="1"/>
</dbReference>
<dbReference type="GO" id="GO:0000976">
    <property type="term" value="F:transcription cis-regulatory region binding"/>
    <property type="evidence" value="ECO:0007669"/>
    <property type="project" value="TreeGrafter"/>
</dbReference>
<evidence type="ECO:0000313" key="7">
    <source>
        <dbReference type="Proteomes" id="UP000034228"/>
    </source>
</evidence>
<comment type="caution">
    <text evidence="6">The sequence shown here is derived from an EMBL/GenBank/DDBJ whole genome shotgun (WGS) entry which is preliminary data.</text>
</comment>
<dbReference type="InterPro" id="IPR011075">
    <property type="entry name" value="TetR_C"/>
</dbReference>
<dbReference type="Pfam" id="PF16925">
    <property type="entry name" value="TetR_C_13"/>
    <property type="match status" value="1"/>
</dbReference>
<dbReference type="InterPro" id="IPR009057">
    <property type="entry name" value="Homeodomain-like_sf"/>
</dbReference>
<evidence type="ECO:0000256" key="4">
    <source>
        <dbReference type="PROSITE-ProRule" id="PRU00335"/>
    </source>
</evidence>